<comment type="caution">
    <text evidence="1">The sequence shown here is derived from an EMBL/GenBank/DDBJ whole genome shotgun (WGS) entry which is preliminary data.</text>
</comment>
<dbReference type="EMBL" id="SLXM01000001">
    <property type="protein sequence ID" value="TCP28305.1"/>
    <property type="molecule type" value="Genomic_DNA"/>
</dbReference>
<reference evidence="1 2" key="1">
    <citation type="submission" date="2019-03" db="EMBL/GenBank/DDBJ databases">
        <title>Genomic Encyclopedia of Type Strains, Phase IV (KMG-IV): sequencing the most valuable type-strain genomes for metagenomic binning, comparative biology and taxonomic classification.</title>
        <authorList>
            <person name="Goeker M."/>
        </authorList>
    </citation>
    <scope>NUCLEOTIDE SEQUENCE [LARGE SCALE GENOMIC DNA]</scope>
    <source>
        <strain evidence="1 2">DSM 14836</strain>
    </source>
</reference>
<dbReference type="RefSeq" id="WP_132792354.1">
    <property type="nucleotide sequence ID" value="NZ_SLXM01000001.1"/>
</dbReference>
<dbReference type="AlphaFoldDB" id="A0A4R2P3I6"/>
<name>A0A4R2P3I6_9FLAO</name>
<evidence type="ECO:0000313" key="2">
    <source>
        <dbReference type="Proteomes" id="UP000294564"/>
    </source>
</evidence>
<sequence length="355" mass="40365">MSHVYSPSRHKEKKEVVSDKKMKEIMNERRWQYVDLGISDESLKENFDFLNDAVVIRSGAEGIPLMTTTGIYGPIKPYQKVRLEQGTGRGSVVKVEEEYTEEHSLLDELKERRINAKVPKKGNALKVQAKWVSGKDGGGLPSVGNSANVFGATGSLLVNETEIDFPVLDIHHKDFDETLKYYGAKILKPGESFHMGFNKPLFGMEYDTSLPGYIQDYVMKSYGGGGLFVEHHPFPHIWFPNPTEEEKSTNICRILLGRIIESKEEQERDNRESWEENKCPERHGNKLQPEYHFTVFRFPSDGHAIAVDECCIHNDSFCNGKQVVFLANTDANTVALRETAPFKNLRISEQETPHK</sequence>
<proteinExistence type="predicted"/>
<evidence type="ECO:0000313" key="1">
    <source>
        <dbReference type="EMBL" id="TCP28305.1"/>
    </source>
</evidence>
<protein>
    <submittedName>
        <fullName evidence="1">Uncharacterized protein</fullName>
    </submittedName>
</protein>
<gene>
    <name evidence="1" type="ORF">EV195_101481</name>
</gene>
<keyword evidence="2" id="KW-1185">Reference proteome</keyword>
<organism evidence="1 2">
    <name type="scientific">Tenacibaculum skagerrakense</name>
    <dbReference type="NCBI Taxonomy" id="186571"/>
    <lineage>
        <taxon>Bacteria</taxon>
        <taxon>Pseudomonadati</taxon>
        <taxon>Bacteroidota</taxon>
        <taxon>Flavobacteriia</taxon>
        <taxon>Flavobacteriales</taxon>
        <taxon>Flavobacteriaceae</taxon>
        <taxon>Tenacibaculum</taxon>
    </lineage>
</organism>
<dbReference type="OrthoDB" id="737122at2"/>
<dbReference type="Proteomes" id="UP000294564">
    <property type="component" value="Unassembled WGS sequence"/>
</dbReference>
<accession>A0A4R2P3I6</accession>